<evidence type="ECO:0000256" key="3">
    <source>
        <dbReference type="ARBA" id="ARBA00022801"/>
    </source>
</evidence>
<proteinExistence type="predicted"/>
<dbReference type="SUPFAM" id="SSF56281">
    <property type="entry name" value="Metallo-hydrolase/oxidoreductase"/>
    <property type="match status" value="1"/>
</dbReference>
<dbReference type="PANTHER" id="PTHR46233:SF3">
    <property type="entry name" value="HYDROXYACYLGLUTATHIONE HYDROLASE GLOC"/>
    <property type="match status" value="1"/>
</dbReference>
<keyword evidence="4" id="KW-0862">Zinc</keyword>
<dbReference type="InterPro" id="IPR036866">
    <property type="entry name" value="RibonucZ/Hydroxyglut_hydro"/>
</dbReference>
<evidence type="ECO:0000313" key="7">
    <source>
        <dbReference type="Proteomes" id="UP001470230"/>
    </source>
</evidence>
<organism evidence="6 7">
    <name type="scientific">Tritrichomonas musculus</name>
    <dbReference type="NCBI Taxonomy" id="1915356"/>
    <lineage>
        <taxon>Eukaryota</taxon>
        <taxon>Metamonada</taxon>
        <taxon>Parabasalia</taxon>
        <taxon>Tritrichomonadida</taxon>
        <taxon>Tritrichomonadidae</taxon>
        <taxon>Tritrichomonas</taxon>
    </lineage>
</organism>
<dbReference type="Gene3D" id="3.60.15.10">
    <property type="entry name" value="Ribonuclease Z/Hydroxyacylglutathione hydrolase-like"/>
    <property type="match status" value="1"/>
</dbReference>
<dbReference type="Proteomes" id="UP001470230">
    <property type="component" value="Unassembled WGS sequence"/>
</dbReference>
<comment type="caution">
    <text evidence="6">The sequence shown here is derived from an EMBL/GenBank/DDBJ whole genome shotgun (WGS) entry which is preliminary data.</text>
</comment>
<gene>
    <name evidence="6" type="ORF">M9Y10_013339</name>
</gene>
<evidence type="ECO:0000256" key="2">
    <source>
        <dbReference type="ARBA" id="ARBA00022723"/>
    </source>
</evidence>
<dbReference type="PANTHER" id="PTHR46233">
    <property type="entry name" value="HYDROXYACYLGLUTATHIONE HYDROLASE GLOC"/>
    <property type="match status" value="1"/>
</dbReference>
<dbReference type="CDD" id="cd06262">
    <property type="entry name" value="metallo-hydrolase-like_MBL-fold"/>
    <property type="match status" value="1"/>
</dbReference>
<evidence type="ECO:0000259" key="5">
    <source>
        <dbReference type="SMART" id="SM00849"/>
    </source>
</evidence>
<reference evidence="6 7" key="1">
    <citation type="submission" date="2024-04" db="EMBL/GenBank/DDBJ databases">
        <title>Tritrichomonas musculus Genome.</title>
        <authorList>
            <person name="Alves-Ferreira E."/>
            <person name="Grigg M."/>
            <person name="Lorenzi H."/>
            <person name="Galac M."/>
        </authorList>
    </citation>
    <scope>NUCLEOTIDE SEQUENCE [LARGE SCALE GENOMIC DNA]</scope>
    <source>
        <strain evidence="6 7">EAF2021</strain>
    </source>
</reference>
<name>A0ABR2I6X8_9EUKA</name>
<comment type="cofactor">
    <cofactor evidence="1">
        <name>Zn(2+)</name>
        <dbReference type="ChEBI" id="CHEBI:29105"/>
    </cofactor>
</comment>
<evidence type="ECO:0000256" key="1">
    <source>
        <dbReference type="ARBA" id="ARBA00001947"/>
    </source>
</evidence>
<dbReference type="SMART" id="SM00849">
    <property type="entry name" value="Lactamase_B"/>
    <property type="match status" value="1"/>
</dbReference>
<accession>A0ABR2I6X8</accession>
<dbReference type="InterPro" id="IPR001279">
    <property type="entry name" value="Metallo-B-lactamas"/>
</dbReference>
<keyword evidence="3" id="KW-0378">Hydrolase</keyword>
<dbReference type="Pfam" id="PF00753">
    <property type="entry name" value="Lactamase_B"/>
    <property type="match status" value="1"/>
</dbReference>
<dbReference type="EMBL" id="JAPFFF010000019">
    <property type="protein sequence ID" value="KAK8858238.1"/>
    <property type="molecule type" value="Genomic_DNA"/>
</dbReference>
<keyword evidence="2" id="KW-0479">Metal-binding</keyword>
<evidence type="ECO:0000313" key="6">
    <source>
        <dbReference type="EMBL" id="KAK8858238.1"/>
    </source>
</evidence>
<feature type="domain" description="Metallo-beta-lactamase" evidence="5">
    <location>
        <begin position="23"/>
        <end position="218"/>
    </location>
</feature>
<dbReference type="InterPro" id="IPR051453">
    <property type="entry name" value="MBL_Glyoxalase_II"/>
</dbReference>
<protein>
    <recommendedName>
        <fullName evidence="5">Metallo-beta-lactamase domain-containing protein</fullName>
    </recommendedName>
</protein>
<keyword evidence="7" id="KW-1185">Reference proteome</keyword>
<sequence>MLSAFAYSRNHIKMARAILGSFQTNCYLLHYNDDKMLVVDPGEEPATVVNYLNKIKSQIKELNIYLTHGHCDHTAGVPKLCEAFPDAKIFACKKDMQLYTSSKYNLSDSLSHPFTLEKYLNKFVFVKDGEALPLGNLAKSSNSDEEKFTIIETPGHTPGSTTLKVENKSQKLLFTGDTLFQGSIGNTELLLGNFDQIMKSIMEKLYLLPDKFQVFPGHGNPTVLGIEKKENPFIADELNKK</sequence>
<evidence type="ECO:0000256" key="4">
    <source>
        <dbReference type="ARBA" id="ARBA00022833"/>
    </source>
</evidence>